<dbReference type="GO" id="GO:0005524">
    <property type="term" value="F:ATP binding"/>
    <property type="evidence" value="ECO:0007669"/>
    <property type="project" value="UniProtKB-UniRule"/>
</dbReference>
<dbReference type="Gene3D" id="3.30.1490.20">
    <property type="entry name" value="ATP-grasp fold, A domain"/>
    <property type="match status" value="1"/>
</dbReference>
<keyword evidence="4" id="KW-0961">Cell wall biogenesis/degradation</keyword>
<dbReference type="InterPro" id="IPR011095">
    <property type="entry name" value="Dala_Dala_lig_C"/>
</dbReference>
<feature type="binding site" evidence="5">
    <location>
        <position position="122"/>
    </location>
    <ligand>
        <name>Fe cation</name>
        <dbReference type="ChEBI" id="CHEBI:24875"/>
    </ligand>
</feature>
<dbReference type="Pfam" id="PF07478">
    <property type="entry name" value="Dala_Dala_lig_C"/>
    <property type="match status" value="1"/>
</dbReference>
<proteinExistence type="inferred from homology"/>
<comment type="function">
    <text evidence="5">Removes the formyl group from the N-terminal Met of newly synthesized proteins. Requires at least a dipeptide for an efficient rate of reaction. N-terminal L-methionine is a prerequisite for activity but the enzyme has broad specificity at other positions.</text>
</comment>
<dbReference type="PANTHER" id="PTHR23132">
    <property type="entry name" value="D-ALANINE--D-ALANINE LIGASE"/>
    <property type="match status" value="1"/>
</dbReference>
<dbReference type="PANTHER" id="PTHR23132:SF23">
    <property type="entry name" value="D-ALANINE--D-ALANINE LIGASE B"/>
    <property type="match status" value="1"/>
</dbReference>
<comment type="cofactor">
    <cofactor evidence="5">
        <name>Fe(2+)</name>
        <dbReference type="ChEBI" id="CHEBI:29033"/>
    </cofactor>
    <text evidence="5">Binds 1 Fe(2+) ion.</text>
</comment>
<protein>
    <recommendedName>
        <fullName evidence="5">Peptide deformylase</fullName>
        <shortName evidence="5">PDF</shortName>
        <ecNumber evidence="5">3.5.1.88</ecNumber>
    </recommendedName>
    <alternativeName>
        <fullName evidence="5">Polypeptide deformylase</fullName>
    </alternativeName>
</protein>
<dbReference type="HAMAP" id="MF_00163">
    <property type="entry name" value="Pep_deformylase"/>
    <property type="match status" value="1"/>
</dbReference>
<gene>
    <name evidence="5" type="primary">def</name>
    <name evidence="8" type="ORF">UT77_C0014G0008</name>
</gene>
<dbReference type="InterPro" id="IPR023635">
    <property type="entry name" value="Peptide_deformylase"/>
</dbReference>
<keyword evidence="5" id="KW-0479">Metal-binding</keyword>
<dbReference type="EMBL" id="LBYB01000014">
    <property type="protein sequence ID" value="KKR41311.1"/>
    <property type="molecule type" value="Genomic_DNA"/>
</dbReference>
<keyword evidence="5" id="KW-0408">Iron</keyword>
<name>A0A0G0QVC4_9BACT</name>
<comment type="similarity">
    <text evidence="1 5">Belongs to the polypeptide deformylase family.</text>
</comment>
<sequence length="533" mass="60630">MNLTEVENLTKLSKKYLMQVKSVKPFDPALRKISKEIPQTEFNSTELQQTVKKMLQIAYGEQKDKSKPLMVGLAAPQIGIFKRIILVDVKAEGKGQVGGINVFINPKIVWESKRQEEWYEGCYSTGLPATPRKLGLRGGRGGVCGIVSRPALIKIQALKLQSRFVSSNSIRDWEAKVVEEKYGGYTARIFQHEIDHLNGKLFTDCIKDPDKLHWVEEKEFPLYRNKEAWRNWLKKYNMKKKVLVITGGISSERKISLISAKEVKKALEEEGFEVKLFDLKKGYSALSRMLPLYDVFFPMLHGEEGEGGSLQEFLAKNGKTYVGGDPKGFKQGWFKIPFKKYCDKNKILSSRWKIVKNENDIMEFGFPVVLKASHGGSSKEVIILKTRRDLKRKNFRDLINSKAEIFIEKYLPGIEVTVPILDNNALPVIEIVPPEGKWFDYKNKYSGATKEIVGAPSLNENQKRKVQQIAENIHRKLNLGQYSRIDFILSEGIPYVLEVNTIPGFTSESLFPRAAKAIGLPFPKLVKKLVELA</sequence>
<dbReference type="SUPFAM" id="SSF56420">
    <property type="entry name" value="Peptide deformylase"/>
    <property type="match status" value="1"/>
</dbReference>
<dbReference type="Gene3D" id="3.90.45.10">
    <property type="entry name" value="Peptide deformylase"/>
    <property type="match status" value="1"/>
</dbReference>
<feature type="binding site" evidence="5">
    <location>
        <position position="196"/>
    </location>
    <ligand>
        <name>Fe cation</name>
        <dbReference type="ChEBI" id="CHEBI:24875"/>
    </ligand>
</feature>
<dbReference type="AlphaFoldDB" id="A0A0G0QVC4"/>
<evidence type="ECO:0000256" key="6">
    <source>
        <dbReference type="PROSITE-ProRule" id="PRU00409"/>
    </source>
</evidence>
<evidence type="ECO:0000313" key="9">
    <source>
        <dbReference type="Proteomes" id="UP000034881"/>
    </source>
</evidence>
<dbReference type="GO" id="GO:0006412">
    <property type="term" value="P:translation"/>
    <property type="evidence" value="ECO:0007669"/>
    <property type="project" value="UniProtKB-UniRule"/>
</dbReference>
<comment type="caution">
    <text evidence="8">The sequence shown here is derived from an EMBL/GenBank/DDBJ whole genome shotgun (WGS) entry which is preliminary data.</text>
</comment>
<evidence type="ECO:0000256" key="1">
    <source>
        <dbReference type="ARBA" id="ARBA00010759"/>
    </source>
</evidence>
<comment type="catalytic activity">
    <reaction evidence="5">
        <text>N-terminal N-formyl-L-methionyl-[peptide] + H2O = N-terminal L-methionyl-[peptide] + formate</text>
        <dbReference type="Rhea" id="RHEA:24420"/>
        <dbReference type="Rhea" id="RHEA-COMP:10639"/>
        <dbReference type="Rhea" id="RHEA-COMP:10640"/>
        <dbReference type="ChEBI" id="CHEBI:15377"/>
        <dbReference type="ChEBI" id="CHEBI:15740"/>
        <dbReference type="ChEBI" id="CHEBI:49298"/>
        <dbReference type="ChEBI" id="CHEBI:64731"/>
        <dbReference type="EC" id="3.5.1.88"/>
    </reaction>
</comment>
<dbReference type="GO" id="GO:0008716">
    <property type="term" value="F:D-alanine-D-alanine ligase activity"/>
    <property type="evidence" value="ECO:0007669"/>
    <property type="project" value="InterPro"/>
</dbReference>
<dbReference type="PRINTS" id="PR01576">
    <property type="entry name" value="PDEFORMYLASE"/>
</dbReference>
<dbReference type="Gene3D" id="3.40.50.20">
    <property type="match status" value="1"/>
</dbReference>
<dbReference type="InterPro" id="IPR011761">
    <property type="entry name" value="ATP-grasp"/>
</dbReference>
<evidence type="ECO:0000256" key="4">
    <source>
        <dbReference type="ARBA" id="ARBA00023316"/>
    </source>
</evidence>
<dbReference type="SUPFAM" id="SSF56059">
    <property type="entry name" value="Glutathione synthetase ATP-binding domain-like"/>
    <property type="match status" value="1"/>
</dbReference>
<dbReference type="Pfam" id="PF01327">
    <property type="entry name" value="Pep_deformylase"/>
    <property type="match status" value="2"/>
</dbReference>
<feature type="binding site" evidence="5">
    <location>
        <position position="192"/>
    </location>
    <ligand>
        <name>Fe cation</name>
        <dbReference type="ChEBI" id="CHEBI:24875"/>
    </ligand>
</feature>
<dbReference type="GO" id="GO:0042586">
    <property type="term" value="F:peptide deformylase activity"/>
    <property type="evidence" value="ECO:0007669"/>
    <property type="project" value="UniProtKB-UniRule"/>
</dbReference>
<keyword evidence="6" id="KW-0547">Nucleotide-binding</keyword>
<dbReference type="Proteomes" id="UP000034881">
    <property type="component" value="Unassembled WGS sequence"/>
</dbReference>
<dbReference type="Gene3D" id="3.30.470.20">
    <property type="entry name" value="ATP-grasp fold, B domain"/>
    <property type="match status" value="1"/>
</dbReference>
<accession>A0A0G0QVC4</accession>
<evidence type="ECO:0000313" key="8">
    <source>
        <dbReference type="EMBL" id="KKR41311.1"/>
    </source>
</evidence>
<feature type="active site" evidence="5">
    <location>
        <position position="193"/>
    </location>
</feature>
<dbReference type="GO" id="GO:0071555">
    <property type="term" value="P:cell wall organization"/>
    <property type="evidence" value="ECO:0007669"/>
    <property type="project" value="UniProtKB-KW"/>
</dbReference>
<comment type="similarity">
    <text evidence="2">Belongs to the D-alanine--D-alanine ligase family.</text>
</comment>
<evidence type="ECO:0000256" key="5">
    <source>
        <dbReference type="HAMAP-Rule" id="MF_00163"/>
    </source>
</evidence>
<keyword evidence="6" id="KW-0067">ATP-binding</keyword>
<dbReference type="InterPro" id="IPR016185">
    <property type="entry name" value="PreATP-grasp_dom_sf"/>
</dbReference>
<dbReference type="PATRIC" id="fig|1618431.3.peg.1226"/>
<organism evidence="8 9">
    <name type="scientific">Candidatus Daviesbacteria bacterium GW2011_GWC2_40_12</name>
    <dbReference type="NCBI Taxonomy" id="1618431"/>
    <lineage>
        <taxon>Bacteria</taxon>
        <taxon>Candidatus Daviesiibacteriota</taxon>
    </lineage>
</organism>
<dbReference type="GO" id="GO:0046872">
    <property type="term" value="F:metal ion binding"/>
    <property type="evidence" value="ECO:0007669"/>
    <property type="project" value="UniProtKB-KW"/>
</dbReference>
<evidence type="ECO:0000259" key="7">
    <source>
        <dbReference type="PROSITE" id="PS50975"/>
    </source>
</evidence>
<reference evidence="8 9" key="1">
    <citation type="journal article" date="2015" name="Nature">
        <title>rRNA introns, odd ribosomes, and small enigmatic genomes across a large radiation of phyla.</title>
        <authorList>
            <person name="Brown C.T."/>
            <person name="Hug L.A."/>
            <person name="Thomas B.C."/>
            <person name="Sharon I."/>
            <person name="Castelle C.J."/>
            <person name="Singh A."/>
            <person name="Wilkins M.J."/>
            <person name="Williams K.H."/>
            <person name="Banfield J.F."/>
        </authorList>
    </citation>
    <scope>NUCLEOTIDE SEQUENCE [LARGE SCALE GENOMIC DNA]</scope>
</reference>
<dbReference type="PROSITE" id="PS50975">
    <property type="entry name" value="ATP_GRASP"/>
    <property type="match status" value="1"/>
</dbReference>
<dbReference type="InterPro" id="IPR036821">
    <property type="entry name" value="Peptide_deformylase_sf"/>
</dbReference>
<feature type="domain" description="ATP-grasp" evidence="7">
    <location>
        <begin position="339"/>
        <end position="531"/>
    </location>
</feature>
<dbReference type="EC" id="3.5.1.88" evidence="5"/>
<keyword evidence="5" id="KW-0378">Hydrolase</keyword>
<evidence type="ECO:0000256" key="3">
    <source>
        <dbReference type="ARBA" id="ARBA00022598"/>
    </source>
</evidence>
<keyword evidence="3 8" id="KW-0436">Ligase</keyword>
<keyword evidence="5" id="KW-0648">Protein biosynthesis</keyword>
<dbReference type="CDD" id="cd00487">
    <property type="entry name" value="Pep_deformylase"/>
    <property type="match status" value="1"/>
</dbReference>
<dbReference type="SUPFAM" id="SSF52440">
    <property type="entry name" value="PreATP-grasp domain"/>
    <property type="match status" value="1"/>
</dbReference>
<evidence type="ECO:0000256" key="2">
    <source>
        <dbReference type="ARBA" id="ARBA00010871"/>
    </source>
</evidence>
<dbReference type="InterPro" id="IPR013815">
    <property type="entry name" value="ATP_grasp_subdomain_1"/>
</dbReference>